<evidence type="ECO:0000256" key="10">
    <source>
        <dbReference type="SAM" id="SignalP"/>
    </source>
</evidence>
<keyword evidence="9" id="KW-0812">Transmembrane</keyword>
<keyword evidence="9" id="KW-1133">Transmembrane helix</keyword>
<dbReference type="STRING" id="1314781.A0A165BC70"/>
<proteinExistence type="predicted"/>
<feature type="region of interest" description="Disordered" evidence="8">
    <location>
        <begin position="169"/>
        <end position="198"/>
    </location>
</feature>
<feature type="transmembrane region" description="Helical" evidence="9">
    <location>
        <begin position="201"/>
        <end position="226"/>
    </location>
</feature>
<keyword evidence="3" id="KW-0808">Transferase</keyword>
<feature type="signal peptide" evidence="10">
    <location>
        <begin position="1"/>
        <end position="20"/>
    </location>
</feature>
<name>A0A165BC70_EXIGL</name>
<dbReference type="InterPro" id="IPR044912">
    <property type="entry name" value="Egfr_JX_dom"/>
</dbReference>
<keyword evidence="6" id="KW-0067">ATP-binding</keyword>
<keyword evidence="5" id="KW-0418">Kinase</keyword>
<sequence>MTVFFSYFIVFAAALALVSAATIKVPYTDSSISYTGSGWMHDIFELRPGIDPETGGGALDSTCTLGDNSTTTPAFGNAFRFSFRGASVSLVLETRADHGLYNISLDGNVEQHSGYTEAPHCGAVWTSPALDGTQEHDLIVTFVAKAPESPWDNNYLQLFAIQYDDGPGLAASQSTSTSPSKTPGTSLSDHNGDGESRRTPVGAIVGGVIGGMVLLVALALLAVFFMRRRQSQARKRNSLHVEPVKSSELSQNESMIVARPYDPNQHASPPSQRTRSEKERLAIEQAAASRAHHSHHRNDSSSAAPLTEPDVERIAQRLATLVSPQPPKYEA</sequence>
<dbReference type="Gene3D" id="6.10.250.2930">
    <property type="match status" value="1"/>
</dbReference>
<evidence type="ECO:0000256" key="3">
    <source>
        <dbReference type="ARBA" id="ARBA00022679"/>
    </source>
</evidence>
<evidence type="ECO:0000256" key="8">
    <source>
        <dbReference type="SAM" id="MobiDB-lite"/>
    </source>
</evidence>
<evidence type="ECO:0000256" key="6">
    <source>
        <dbReference type="ARBA" id="ARBA00022840"/>
    </source>
</evidence>
<evidence type="ECO:0000313" key="13">
    <source>
        <dbReference type="Proteomes" id="UP000077266"/>
    </source>
</evidence>
<feature type="region of interest" description="Disordered" evidence="8">
    <location>
        <begin position="232"/>
        <end position="312"/>
    </location>
</feature>
<feature type="compositionally biased region" description="Low complexity" evidence="8">
    <location>
        <begin position="172"/>
        <end position="188"/>
    </location>
</feature>
<dbReference type="GO" id="GO:0004714">
    <property type="term" value="F:transmembrane receptor protein tyrosine kinase activity"/>
    <property type="evidence" value="ECO:0007669"/>
    <property type="project" value="UniProtKB-EC"/>
</dbReference>
<organism evidence="12 13">
    <name type="scientific">Exidia glandulosa HHB12029</name>
    <dbReference type="NCBI Taxonomy" id="1314781"/>
    <lineage>
        <taxon>Eukaryota</taxon>
        <taxon>Fungi</taxon>
        <taxon>Dikarya</taxon>
        <taxon>Basidiomycota</taxon>
        <taxon>Agaricomycotina</taxon>
        <taxon>Agaricomycetes</taxon>
        <taxon>Auriculariales</taxon>
        <taxon>Exidiaceae</taxon>
        <taxon>Exidia</taxon>
    </lineage>
</organism>
<keyword evidence="4" id="KW-0547">Nucleotide-binding</keyword>
<dbReference type="InParanoid" id="A0A165BC70"/>
<accession>A0A165BC70</accession>
<evidence type="ECO:0000313" key="12">
    <source>
        <dbReference type="EMBL" id="KZV80303.1"/>
    </source>
</evidence>
<dbReference type="Proteomes" id="UP000077266">
    <property type="component" value="Unassembled WGS sequence"/>
</dbReference>
<keyword evidence="9" id="KW-0472">Membrane</keyword>
<keyword evidence="2" id="KW-0597">Phosphoprotein</keyword>
<evidence type="ECO:0000256" key="5">
    <source>
        <dbReference type="ARBA" id="ARBA00022777"/>
    </source>
</evidence>
<dbReference type="Gene3D" id="2.60.120.260">
    <property type="entry name" value="Galactose-binding domain-like"/>
    <property type="match status" value="1"/>
</dbReference>
<dbReference type="GO" id="GO:0005524">
    <property type="term" value="F:ATP binding"/>
    <property type="evidence" value="ECO:0007669"/>
    <property type="project" value="UniProtKB-KW"/>
</dbReference>
<gene>
    <name evidence="12" type="ORF">EXIGLDRAFT_733261</name>
</gene>
<dbReference type="Pfam" id="PF21314">
    <property type="entry name" value="TM_ErbB1"/>
    <property type="match status" value="1"/>
</dbReference>
<evidence type="ECO:0000256" key="7">
    <source>
        <dbReference type="ARBA" id="ARBA00023137"/>
    </source>
</evidence>
<evidence type="ECO:0000256" key="9">
    <source>
        <dbReference type="SAM" id="Phobius"/>
    </source>
</evidence>
<dbReference type="EMBL" id="KV426497">
    <property type="protein sequence ID" value="KZV80303.1"/>
    <property type="molecule type" value="Genomic_DNA"/>
</dbReference>
<dbReference type="AlphaFoldDB" id="A0A165BC70"/>
<keyword evidence="13" id="KW-1185">Reference proteome</keyword>
<evidence type="ECO:0000256" key="4">
    <source>
        <dbReference type="ARBA" id="ARBA00022741"/>
    </source>
</evidence>
<feature type="domain" description="Epidermal growth factor receptor-like transmembrane-juxtamembrane segment" evidence="11">
    <location>
        <begin position="204"/>
        <end position="236"/>
    </location>
</feature>
<protein>
    <recommendedName>
        <fullName evidence="1">receptor protein-tyrosine kinase</fullName>
        <ecNumber evidence="1">2.7.10.1</ecNumber>
    </recommendedName>
</protein>
<keyword evidence="7" id="KW-0829">Tyrosine-protein kinase</keyword>
<evidence type="ECO:0000256" key="1">
    <source>
        <dbReference type="ARBA" id="ARBA00011902"/>
    </source>
</evidence>
<evidence type="ECO:0000256" key="2">
    <source>
        <dbReference type="ARBA" id="ARBA00022553"/>
    </source>
</evidence>
<feature type="chain" id="PRO_5007855572" description="receptor protein-tyrosine kinase" evidence="10">
    <location>
        <begin position="21"/>
        <end position="331"/>
    </location>
</feature>
<evidence type="ECO:0000259" key="11">
    <source>
        <dbReference type="Pfam" id="PF21314"/>
    </source>
</evidence>
<dbReference type="InterPro" id="IPR049328">
    <property type="entry name" value="TM_ErbB1"/>
</dbReference>
<keyword evidence="10" id="KW-0732">Signal</keyword>
<dbReference type="EC" id="2.7.10.1" evidence="1"/>
<reference evidence="12 13" key="1">
    <citation type="journal article" date="2016" name="Mol. Biol. Evol.">
        <title>Comparative Genomics of Early-Diverging Mushroom-Forming Fungi Provides Insights into the Origins of Lignocellulose Decay Capabilities.</title>
        <authorList>
            <person name="Nagy L.G."/>
            <person name="Riley R."/>
            <person name="Tritt A."/>
            <person name="Adam C."/>
            <person name="Daum C."/>
            <person name="Floudas D."/>
            <person name="Sun H."/>
            <person name="Yadav J.S."/>
            <person name="Pangilinan J."/>
            <person name="Larsson K.H."/>
            <person name="Matsuura K."/>
            <person name="Barry K."/>
            <person name="Labutti K."/>
            <person name="Kuo R."/>
            <person name="Ohm R.A."/>
            <person name="Bhattacharya S.S."/>
            <person name="Shirouzu T."/>
            <person name="Yoshinaga Y."/>
            <person name="Martin F.M."/>
            <person name="Grigoriev I.V."/>
            <person name="Hibbett D.S."/>
        </authorList>
    </citation>
    <scope>NUCLEOTIDE SEQUENCE [LARGE SCALE GENOMIC DNA]</scope>
    <source>
        <strain evidence="12 13">HHB12029</strain>
    </source>
</reference>